<gene>
    <name evidence="11" type="ORF">I8J29_00365</name>
</gene>
<comment type="caution">
    <text evidence="11">The sequence shown here is derived from an EMBL/GenBank/DDBJ whole genome shotgun (WGS) entry which is preliminary data.</text>
</comment>
<evidence type="ECO:0000313" key="12">
    <source>
        <dbReference type="Proteomes" id="UP000670947"/>
    </source>
</evidence>
<evidence type="ECO:0000256" key="8">
    <source>
        <dbReference type="SAM" id="SignalP"/>
    </source>
</evidence>
<dbReference type="NCBIfam" id="TIGR02887">
    <property type="entry name" value="spore_ger_x_C"/>
    <property type="match status" value="1"/>
</dbReference>
<name>A0ABS3W2U4_9BACL</name>
<feature type="domain" description="Spore germination GerAC-like C-terminal" evidence="9">
    <location>
        <begin position="203"/>
        <end position="373"/>
    </location>
</feature>
<protein>
    <submittedName>
        <fullName evidence="11">Ger(X)C family spore germination protein</fullName>
    </submittedName>
</protein>
<keyword evidence="6" id="KW-0564">Palmitate</keyword>
<proteinExistence type="inferred from homology"/>
<evidence type="ECO:0000259" key="10">
    <source>
        <dbReference type="Pfam" id="PF25198"/>
    </source>
</evidence>
<comment type="subcellular location">
    <subcellularLocation>
        <location evidence="1">Membrane</location>
        <topology evidence="1">Lipid-anchor</topology>
    </subcellularLocation>
</comment>
<dbReference type="EMBL" id="JAGGDJ010000001">
    <property type="protein sequence ID" value="MBO7742627.1"/>
    <property type="molecule type" value="Genomic_DNA"/>
</dbReference>
<reference evidence="11 12" key="1">
    <citation type="submission" date="2021-03" db="EMBL/GenBank/DDBJ databases">
        <title>Paenibacillus artemisicola MWE-103 whole genome sequence.</title>
        <authorList>
            <person name="Ham Y.J."/>
        </authorList>
    </citation>
    <scope>NUCLEOTIDE SEQUENCE [LARGE SCALE GENOMIC DNA]</scope>
    <source>
        <strain evidence="11 12">MWE-103</strain>
    </source>
</reference>
<dbReference type="Pfam" id="PF25198">
    <property type="entry name" value="Spore_GerAC_N"/>
    <property type="match status" value="1"/>
</dbReference>
<dbReference type="PANTHER" id="PTHR35789:SF1">
    <property type="entry name" value="SPORE GERMINATION PROTEIN B3"/>
    <property type="match status" value="1"/>
</dbReference>
<evidence type="ECO:0000259" key="9">
    <source>
        <dbReference type="Pfam" id="PF05504"/>
    </source>
</evidence>
<dbReference type="InterPro" id="IPR057336">
    <property type="entry name" value="GerAC_N"/>
</dbReference>
<accession>A0ABS3W2U4</accession>
<evidence type="ECO:0000256" key="4">
    <source>
        <dbReference type="ARBA" id="ARBA00022729"/>
    </source>
</evidence>
<dbReference type="InterPro" id="IPR008844">
    <property type="entry name" value="Spore_GerAC-like"/>
</dbReference>
<evidence type="ECO:0000256" key="2">
    <source>
        <dbReference type="ARBA" id="ARBA00007886"/>
    </source>
</evidence>
<feature type="signal peptide" evidence="8">
    <location>
        <begin position="1"/>
        <end position="21"/>
    </location>
</feature>
<dbReference type="Gene3D" id="3.30.300.210">
    <property type="entry name" value="Nutrient germinant receptor protein C, domain 3"/>
    <property type="match status" value="1"/>
</dbReference>
<keyword evidence="7" id="KW-0449">Lipoprotein</keyword>
<comment type="similarity">
    <text evidence="2">Belongs to the GerABKC lipoprotein family.</text>
</comment>
<dbReference type="InterPro" id="IPR046953">
    <property type="entry name" value="Spore_GerAC-like_C"/>
</dbReference>
<keyword evidence="3" id="KW-0309">Germination</keyword>
<organism evidence="11 12">
    <name type="scientific">Paenibacillus artemisiicola</name>
    <dbReference type="NCBI Taxonomy" id="1172618"/>
    <lineage>
        <taxon>Bacteria</taxon>
        <taxon>Bacillati</taxon>
        <taxon>Bacillota</taxon>
        <taxon>Bacilli</taxon>
        <taxon>Bacillales</taxon>
        <taxon>Paenibacillaceae</taxon>
        <taxon>Paenibacillus</taxon>
    </lineage>
</organism>
<dbReference type="Proteomes" id="UP000670947">
    <property type="component" value="Unassembled WGS sequence"/>
</dbReference>
<evidence type="ECO:0000256" key="3">
    <source>
        <dbReference type="ARBA" id="ARBA00022544"/>
    </source>
</evidence>
<keyword evidence="12" id="KW-1185">Reference proteome</keyword>
<keyword evidence="4 8" id="KW-0732">Signal</keyword>
<dbReference type="InterPro" id="IPR038501">
    <property type="entry name" value="Spore_GerAC_C_sf"/>
</dbReference>
<evidence type="ECO:0000256" key="5">
    <source>
        <dbReference type="ARBA" id="ARBA00023136"/>
    </source>
</evidence>
<evidence type="ECO:0000256" key="7">
    <source>
        <dbReference type="ARBA" id="ARBA00023288"/>
    </source>
</evidence>
<dbReference type="PANTHER" id="PTHR35789">
    <property type="entry name" value="SPORE GERMINATION PROTEIN B3"/>
    <property type="match status" value="1"/>
</dbReference>
<keyword evidence="5" id="KW-0472">Membrane</keyword>
<evidence type="ECO:0000256" key="6">
    <source>
        <dbReference type="ARBA" id="ARBA00023139"/>
    </source>
</evidence>
<feature type="domain" description="Spore germination protein N-terminal" evidence="10">
    <location>
        <begin position="25"/>
        <end position="192"/>
    </location>
</feature>
<dbReference type="Pfam" id="PF05504">
    <property type="entry name" value="Spore_GerAC"/>
    <property type="match status" value="1"/>
</dbReference>
<evidence type="ECO:0000256" key="1">
    <source>
        <dbReference type="ARBA" id="ARBA00004635"/>
    </source>
</evidence>
<evidence type="ECO:0000313" key="11">
    <source>
        <dbReference type="EMBL" id="MBO7742627.1"/>
    </source>
</evidence>
<sequence length="376" mass="42695">MVDVKRAVLLLAALSSLLVLPACKDRMNLEDITLVLMMGVDLDKDNRLVVYSASPVFSKEAKVKNEVTQVNALTLRDSRGQLDARVSALITTGKLQNVLLGKKLLQQPDWVKLLDIFYRDSKTRNNARLVAVDGSVADIMYFAPPDKRRLPLHIAKLLDTTYKRNLVEETTLWEMHRLLYERGRTPDMTIIRKTEREVVADSSALLNHEGRYVASIDMNESMMLQIVQDDKKSDLSITLLLPEEQKKGSAINTGAVSFYVLDVDRKVRTTYAGGKFRFDIELGLPIRLTERLFAFDVEKNAAGLQAQIDEQLKAKMDALVAKFQRHRVDPIGLGLFARAYQYRAWKKVQDNWGEAFGQAEVNLRVRTRIVDMGDVR</sequence>
<dbReference type="RefSeq" id="WP_208845610.1">
    <property type="nucleotide sequence ID" value="NZ_JAGGDJ010000001.1"/>
</dbReference>
<feature type="chain" id="PRO_5046584965" evidence="8">
    <location>
        <begin position="22"/>
        <end position="376"/>
    </location>
</feature>